<dbReference type="RefSeq" id="WP_127182323.1">
    <property type="nucleotide sequence ID" value="NZ_CP029078.1"/>
</dbReference>
<evidence type="ECO:0000313" key="4">
    <source>
        <dbReference type="EMBL" id="QCN83610.1"/>
    </source>
</evidence>
<evidence type="ECO:0000313" key="5">
    <source>
        <dbReference type="Proteomes" id="UP000271291"/>
    </source>
</evidence>
<dbReference type="Proteomes" id="UP000501753">
    <property type="component" value="Chromosome"/>
</dbReference>
<feature type="transmembrane region" description="Helical" evidence="2">
    <location>
        <begin position="114"/>
        <end position="133"/>
    </location>
</feature>
<evidence type="ECO:0000313" key="6">
    <source>
        <dbReference type="Proteomes" id="UP000501753"/>
    </source>
</evidence>
<accession>A0A3Q9KXU3</accession>
<feature type="transmembrane region" description="Helical" evidence="2">
    <location>
        <begin position="83"/>
        <end position="102"/>
    </location>
</feature>
<proteinExistence type="predicted"/>
<evidence type="ECO:0000256" key="2">
    <source>
        <dbReference type="SAM" id="Phobius"/>
    </source>
</evidence>
<keyword evidence="6" id="KW-1185">Reference proteome</keyword>
<reference evidence="4 6" key="1">
    <citation type="submission" date="2018-04" db="EMBL/GenBank/DDBJ databases">
        <title>Complete genome sequences of Streptomyces griseoviridis K61 and characterization of antagonistic properties of biological control agents.</title>
        <authorList>
            <person name="Mariita R.M."/>
            <person name="Sello J.K."/>
        </authorList>
    </citation>
    <scope>NUCLEOTIDE SEQUENCE [LARGE SCALE GENOMIC DNA]</scope>
    <source>
        <strain evidence="4 6">K61</strain>
    </source>
</reference>
<keyword evidence="2" id="KW-0472">Membrane</keyword>
<dbReference type="AlphaFoldDB" id="A0A3Q9KXU3"/>
<dbReference type="EMBL" id="CP034687">
    <property type="protein sequence ID" value="AZS89554.1"/>
    <property type="molecule type" value="Genomic_DNA"/>
</dbReference>
<dbReference type="OrthoDB" id="5187794at2"/>
<sequence>MKLRDELPVDHGLSTVYRYGAGLCGVVLLIFGALGFADELSPFSTDGHRLAGMSTNGVLSLISVVVGLALIAGGFIGGNIASTLNMVVGTLFLLSGFVHLFILDRPANILDFGMTNVIFSFVMGLIILTFGMYGRVSSKLSHDNPYWRRRHPRQAARESLAARRRARGTAAPALPGETAPREPGESSRPTAHG</sequence>
<dbReference type="Proteomes" id="UP000271291">
    <property type="component" value="Chromosome"/>
</dbReference>
<keyword evidence="2" id="KW-1133">Transmembrane helix</keyword>
<keyword evidence="2" id="KW-0812">Transmembrane</keyword>
<organism evidence="3 5">
    <name type="scientific">Streptomyces griseoviridis</name>
    <dbReference type="NCBI Taxonomy" id="45398"/>
    <lineage>
        <taxon>Bacteria</taxon>
        <taxon>Bacillati</taxon>
        <taxon>Actinomycetota</taxon>
        <taxon>Actinomycetes</taxon>
        <taxon>Kitasatosporales</taxon>
        <taxon>Streptomycetaceae</taxon>
        <taxon>Streptomyces</taxon>
    </lineage>
</organism>
<evidence type="ECO:0000256" key="1">
    <source>
        <dbReference type="SAM" id="MobiDB-lite"/>
    </source>
</evidence>
<feature type="region of interest" description="Disordered" evidence="1">
    <location>
        <begin position="154"/>
        <end position="193"/>
    </location>
</feature>
<evidence type="ECO:0000313" key="3">
    <source>
        <dbReference type="EMBL" id="AZS89554.1"/>
    </source>
</evidence>
<name>A0A3Q9KXU3_STRGD</name>
<reference evidence="3 5" key="2">
    <citation type="submission" date="2018-12" db="EMBL/GenBank/DDBJ databases">
        <title>Streptomyces griseoviridis F1-27 complete genome.</title>
        <authorList>
            <person name="Mariita R.M."/>
            <person name="Sello J.K."/>
        </authorList>
    </citation>
    <scope>NUCLEOTIDE SEQUENCE [LARGE SCALE GENOMIC DNA]</scope>
    <source>
        <strain evidence="3 5">F1-27</strain>
    </source>
</reference>
<dbReference type="KEGG" id="sgd:ELQ87_38885"/>
<gene>
    <name evidence="4" type="ORF">DDJ31_00350</name>
    <name evidence="3" type="ORF">ELQ87_38885</name>
</gene>
<feature type="transmembrane region" description="Helical" evidence="2">
    <location>
        <begin position="16"/>
        <end position="37"/>
    </location>
</feature>
<dbReference type="EMBL" id="CP029078">
    <property type="protein sequence ID" value="QCN83610.1"/>
    <property type="molecule type" value="Genomic_DNA"/>
</dbReference>
<feature type="transmembrane region" description="Helical" evidence="2">
    <location>
        <begin position="57"/>
        <end position="76"/>
    </location>
</feature>
<protein>
    <submittedName>
        <fullName evidence="3">DUF4383 domain-containing protein</fullName>
    </submittedName>
</protein>
<dbReference type="Pfam" id="PF14325">
    <property type="entry name" value="DUF4383"/>
    <property type="match status" value="1"/>
</dbReference>